<dbReference type="FunFam" id="1.20.1050.10:FF:000018">
    <property type="entry name" value="Glutathione S-transferase U20"/>
    <property type="match status" value="1"/>
</dbReference>
<proteinExistence type="inferred from homology"/>
<dbReference type="Gene3D" id="1.20.1050.10">
    <property type="match status" value="1"/>
</dbReference>
<dbReference type="Gramene" id="Psat01G0012800-T1">
    <property type="protein sequence ID" value="KAI5440525.1"/>
    <property type="gene ID" value="KIW84_010128"/>
</dbReference>
<comment type="catalytic activity">
    <reaction evidence="2 3">
        <text>RX + glutathione = an S-substituted glutathione + a halide anion + H(+)</text>
        <dbReference type="Rhea" id="RHEA:16437"/>
        <dbReference type="ChEBI" id="CHEBI:15378"/>
        <dbReference type="ChEBI" id="CHEBI:16042"/>
        <dbReference type="ChEBI" id="CHEBI:17792"/>
        <dbReference type="ChEBI" id="CHEBI:57925"/>
        <dbReference type="ChEBI" id="CHEBI:90779"/>
        <dbReference type="EC" id="2.5.1.18"/>
    </reaction>
</comment>
<dbReference type="GO" id="GO:0006749">
    <property type="term" value="P:glutathione metabolic process"/>
    <property type="evidence" value="ECO:0007669"/>
    <property type="project" value="InterPro"/>
</dbReference>
<dbReference type="SFLD" id="SFLDG01152">
    <property type="entry name" value="Main.3:_Omega-_and_Tau-like"/>
    <property type="match status" value="1"/>
</dbReference>
<comment type="function">
    <text evidence="3">Is involved in the conjugation of reduced glutathione to a wide number of exogenous and endogenous hydrophobic electrophiles.</text>
</comment>
<evidence type="ECO:0000259" key="4">
    <source>
        <dbReference type="PROSITE" id="PS50404"/>
    </source>
</evidence>
<organism evidence="6 7">
    <name type="scientific">Pisum sativum</name>
    <name type="common">Garden pea</name>
    <name type="synonym">Lathyrus oleraceus</name>
    <dbReference type="NCBI Taxonomy" id="3888"/>
    <lineage>
        <taxon>Eukaryota</taxon>
        <taxon>Viridiplantae</taxon>
        <taxon>Streptophyta</taxon>
        <taxon>Embryophyta</taxon>
        <taxon>Tracheophyta</taxon>
        <taxon>Spermatophyta</taxon>
        <taxon>Magnoliopsida</taxon>
        <taxon>eudicotyledons</taxon>
        <taxon>Gunneridae</taxon>
        <taxon>Pentapetalae</taxon>
        <taxon>rosids</taxon>
        <taxon>fabids</taxon>
        <taxon>Fabales</taxon>
        <taxon>Fabaceae</taxon>
        <taxon>Papilionoideae</taxon>
        <taxon>50 kb inversion clade</taxon>
        <taxon>NPAAA clade</taxon>
        <taxon>Hologalegina</taxon>
        <taxon>IRL clade</taxon>
        <taxon>Fabeae</taxon>
        <taxon>Lathyrus</taxon>
    </lineage>
</organism>
<evidence type="ECO:0000256" key="1">
    <source>
        <dbReference type="ARBA" id="ARBA00022679"/>
    </source>
</evidence>
<dbReference type="InterPro" id="IPR036282">
    <property type="entry name" value="Glutathione-S-Trfase_C_sf"/>
</dbReference>
<dbReference type="GO" id="GO:0004364">
    <property type="term" value="F:glutathione transferase activity"/>
    <property type="evidence" value="ECO:0007669"/>
    <property type="project" value="UniProtKB-UniRule"/>
</dbReference>
<dbReference type="PANTHER" id="PTHR11260">
    <property type="entry name" value="GLUTATHIONE S-TRANSFERASE, GST, SUPERFAMILY, GST DOMAIN CONTAINING"/>
    <property type="match status" value="1"/>
</dbReference>
<dbReference type="CDD" id="cd03058">
    <property type="entry name" value="GST_N_Tau"/>
    <property type="match status" value="1"/>
</dbReference>
<dbReference type="AlphaFoldDB" id="A0A9D5BDF0"/>
<dbReference type="Proteomes" id="UP001058974">
    <property type="component" value="Chromosome 1"/>
</dbReference>
<dbReference type="GO" id="GO:0005829">
    <property type="term" value="C:cytosol"/>
    <property type="evidence" value="ECO:0007669"/>
    <property type="project" value="UniProtKB-SubCell"/>
</dbReference>
<dbReference type="Pfam" id="PF13410">
    <property type="entry name" value="GST_C_2"/>
    <property type="match status" value="1"/>
</dbReference>
<evidence type="ECO:0000313" key="7">
    <source>
        <dbReference type="Proteomes" id="UP001058974"/>
    </source>
</evidence>
<keyword evidence="7" id="KW-1185">Reference proteome</keyword>
<reference evidence="6 7" key="1">
    <citation type="journal article" date="2022" name="Nat. Genet.">
        <title>Improved pea reference genome and pan-genome highlight genomic features and evolutionary characteristics.</title>
        <authorList>
            <person name="Yang T."/>
            <person name="Liu R."/>
            <person name="Luo Y."/>
            <person name="Hu S."/>
            <person name="Wang D."/>
            <person name="Wang C."/>
            <person name="Pandey M.K."/>
            <person name="Ge S."/>
            <person name="Xu Q."/>
            <person name="Li N."/>
            <person name="Li G."/>
            <person name="Huang Y."/>
            <person name="Saxena R.K."/>
            <person name="Ji Y."/>
            <person name="Li M."/>
            <person name="Yan X."/>
            <person name="He Y."/>
            <person name="Liu Y."/>
            <person name="Wang X."/>
            <person name="Xiang C."/>
            <person name="Varshney R.K."/>
            <person name="Ding H."/>
            <person name="Gao S."/>
            <person name="Zong X."/>
        </authorList>
    </citation>
    <scope>NUCLEOTIDE SEQUENCE [LARGE SCALE GENOMIC DNA]</scope>
    <source>
        <strain evidence="6 7">cv. Zhongwan 6</strain>
    </source>
</reference>
<dbReference type="Gene3D" id="3.40.30.10">
    <property type="entry name" value="Glutaredoxin"/>
    <property type="match status" value="1"/>
</dbReference>
<dbReference type="FunFam" id="3.40.30.10:FF:000014">
    <property type="entry name" value="Tau class glutathione S-transferase"/>
    <property type="match status" value="1"/>
</dbReference>
<keyword evidence="3" id="KW-0963">Cytoplasm</keyword>
<feature type="domain" description="GST N-terminal" evidence="4">
    <location>
        <begin position="7"/>
        <end position="86"/>
    </location>
</feature>
<dbReference type="InterPro" id="IPR045074">
    <property type="entry name" value="GST_C_Tau"/>
</dbReference>
<dbReference type="CDD" id="cd03185">
    <property type="entry name" value="GST_C_Tau"/>
    <property type="match status" value="1"/>
</dbReference>
<comment type="similarity">
    <text evidence="3">Belongs to the GST superfamily.</text>
</comment>
<dbReference type="SUPFAM" id="SSF47616">
    <property type="entry name" value="GST C-terminal domain-like"/>
    <property type="match status" value="1"/>
</dbReference>
<evidence type="ECO:0000313" key="6">
    <source>
        <dbReference type="EMBL" id="KAI5440525.1"/>
    </source>
</evidence>
<evidence type="ECO:0000259" key="5">
    <source>
        <dbReference type="PROSITE" id="PS50405"/>
    </source>
</evidence>
<dbReference type="PANTHER" id="PTHR11260:SF773">
    <property type="entry name" value="GLUTATHIONE S-TRANSFERASE U26"/>
    <property type="match status" value="1"/>
</dbReference>
<dbReference type="InterPro" id="IPR004045">
    <property type="entry name" value="Glutathione_S-Trfase_N"/>
</dbReference>
<sequence length="224" mass="26209">FRIMANDEVVLLDKWASMYGMRVRIALAEKGIKYESKEEDFNNKSDLLLQSNPVHKKIPVLIHNGKSISESGIIVQYIDEAWNHETPFLPKDPYERAQARFWVDYIDKKVFDTWMKVWLSKGEEYEEAKKELISIFKTLEETLGDKTFYGGDTFGYLDIGLVPFYSWFYTFETYGNFKFEVETPKLVAWGKRCVEKESVSKSLPDENKIYEYVVAGKKALGYHD</sequence>
<dbReference type="PROSITE" id="PS50405">
    <property type="entry name" value="GST_CTER"/>
    <property type="match status" value="1"/>
</dbReference>
<feature type="domain" description="GST C-terminal" evidence="5">
    <location>
        <begin position="92"/>
        <end position="220"/>
    </location>
</feature>
<dbReference type="InterPro" id="IPR045073">
    <property type="entry name" value="Omega/Tau-like"/>
</dbReference>
<dbReference type="PROSITE" id="PS50404">
    <property type="entry name" value="GST_NTER"/>
    <property type="match status" value="1"/>
</dbReference>
<evidence type="ECO:0000256" key="2">
    <source>
        <dbReference type="ARBA" id="ARBA00047960"/>
    </source>
</evidence>
<protein>
    <recommendedName>
        <fullName evidence="3">Glutathione S-transferase</fullName>
        <ecNumber evidence="3">2.5.1.18</ecNumber>
    </recommendedName>
</protein>
<comment type="subcellular location">
    <subcellularLocation>
        <location evidence="3">Cytoplasm</location>
        <location evidence="3">Cytosol</location>
    </subcellularLocation>
</comment>
<dbReference type="InterPro" id="IPR040079">
    <property type="entry name" value="Glutathione_S-Trfase"/>
</dbReference>
<dbReference type="SUPFAM" id="SSF52833">
    <property type="entry name" value="Thioredoxin-like"/>
    <property type="match status" value="1"/>
</dbReference>
<gene>
    <name evidence="6" type="ORF">KIW84_010128</name>
</gene>
<keyword evidence="1 3" id="KW-0808">Transferase</keyword>
<dbReference type="EMBL" id="JAMSHJ010000001">
    <property type="protein sequence ID" value="KAI5440525.1"/>
    <property type="molecule type" value="Genomic_DNA"/>
</dbReference>
<dbReference type="InterPro" id="IPR036249">
    <property type="entry name" value="Thioredoxin-like_sf"/>
</dbReference>
<dbReference type="SFLD" id="SFLDG00358">
    <property type="entry name" value="Main_(cytGST)"/>
    <property type="match status" value="1"/>
</dbReference>
<comment type="caution">
    <text evidence="6">The sequence shown here is derived from an EMBL/GenBank/DDBJ whole genome shotgun (WGS) entry which is preliminary data.</text>
</comment>
<dbReference type="Pfam" id="PF02798">
    <property type="entry name" value="GST_N"/>
    <property type="match status" value="1"/>
</dbReference>
<evidence type="ECO:0000256" key="3">
    <source>
        <dbReference type="RuleBase" id="RU369102"/>
    </source>
</evidence>
<feature type="non-terminal residue" evidence="6">
    <location>
        <position position="1"/>
    </location>
</feature>
<dbReference type="EC" id="2.5.1.18" evidence="3"/>
<dbReference type="InterPro" id="IPR010987">
    <property type="entry name" value="Glutathione-S-Trfase_C-like"/>
</dbReference>
<name>A0A9D5BDF0_PEA</name>
<accession>A0A9D5BDF0</accession>
<dbReference type="SFLD" id="SFLDS00019">
    <property type="entry name" value="Glutathione_Transferase_(cytos"/>
    <property type="match status" value="1"/>
</dbReference>